<accession>A0A3B0CH78</accession>
<dbReference type="Gene3D" id="3.90.10.10">
    <property type="entry name" value="Cytochrome C3"/>
    <property type="match status" value="1"/>
</dbReference>
<evidence type="ECO:0008006" key="7">
    <source>
        <dbReference type="Google" id="ProtNLM"/>
    </source>
</evidence>
<dbReference type="Proteomes" id="UP000276603">
    <property type="component" value="Unassembled WGS sequence"/>
</dbReference>
<keyword evidence="6" id="KW-1185">Reference proteome</keyword>
<dbReference type="PANTHER" id="PTHR35038">
    <property type="entry name" value="DISSIMILATORY SULFITE REDUCTASE SIRA"/>
    <property type="match status" value="1"/>
</dbReference>
<dbReference type="InterPro" id="IPR023155">
    <property type="entry name" value="Cyt_c-552/4"/>
</dbReference>
<keyword evidence="1" id="KW-0732">Signal</keyword>
<dbReference type="SUPFAM" id="SSF48695">
    <property type="entry name" value="Multiheme cytochromes"/>
    <property type="match status" value="1"/>
</dbReference>
<evidence type="ECO:0000313" key="5">
    <source>
        <dbReference type="EMBL" id="RKN82496.1"/>
    </source>
</evidence>
<dbReference type="OrthoDB" id="9814800at2"/>
<comment type="caution">
    <text evidence="5">The sequence shown here is derived from an EMBL/GenBank/DDBJ whole genome shotgun (WGS) entry which is preliminary data.</text>
</comment>
<keyword evidence="2" id="KW-1133">Transmembrane helix</keyword>
<dbReference type="InterPro" id="IPR010177">
    <property type="entry name" value="Paired_CXXCH_1"/>
</dbReference>
<keyword evidence="2" id="KW-0472">Membrane</keyword>
<feature type="domain" description="Doubled CXXCH motif" evidence="3">
    <location>
        <begin position="325"/>
        <end position="353"/>
    </location>
</feature>
<dbReference type="Pfam" id="PF13435">
    <property type="entry name" value="Cytochrome_C554"/>
    <property type="match status" value="1"/>
</dbReference>
<evidence type="ECO:0000259" key="4">
    <source>
        <dbReference type="Pfam" id="PF13435"/>
    </source>
</evidence>
<evidence type="ECO:0000313" key="6">
    <source>
        <dbReference type="Proteomes" id="UP000276603"/>
    </source>
</evidence>
<dbReference type="AlphaFoldDB" id="A0A3B0CH78"/>
<dbReference type="Pfam" id="PF09699">
    <property type="entry name" value="Paired_CXXCH_1"/>
    <property type="match status" value="1"/>
</dbReference>
<proteinExistence type="predicted"/>
<keyword evidence="2" id="KW-0812">Transmembrane</keyword>
<dbReference type="EMBL" id="RBCJ01000001">
    <property type="protein sequence ID" value="RKN82496.1"/>
    <property type="molecule type" value="Genomic_DNA"/>
</dbReference>
<dbReference type="InterPro" id="IPR036280">
    <property type="entry name" value="Multihaem_cyt_sf"/>
</dbReference>
<organism evidence="5 6">
    <name type="scientific">Ulvibacterium marinum</name>
    <dbReference type="NCBI Taxonomy" id="2419782"/>
    <lineage>
        <taxon>Bacteria</taxon>
        <taxon>Pseudomonadati</taxon>
        <taxon>Bacteroidota</taxon>
        <taxon>Flavobacteriia</taxon>
        <taxon>Flavobacteriales</taxon>
        <taxon>Flavobacteriaceae</taxon>
        <taxon>Ulvibacterium</taxon>
    </lineage>
</organism>
<feature type="transmembrane region" description="Helical" evidence="2">
    <location>
        <begin position="12"/>
        <end position="31"/>
    </location>
</feature>
<evidence type="ECO:0000256" key="2">
    <source>
        <dbReference type="SAM" id="Phobius"/>
    </source>
</evidence>
<evidence type="ECO:0000259" key="3">
    <source>
        <dbReference type="Pfam" id="PF09699"/>
    </source>
</evidence>
<evidence type="ECO:0000256" key="1">
    <source>
        <dbReference type="ARBA" id="ARBA00022729"/>
    </source>
</evidence>
<reference evidence="5 6" key="1">
    <citation type="submission" date="2018-10" db="EMBL/GenBank/DDBJ databases">
        <title>Ulvibacterium marinum gen. nov., sp. nov., a novel marine bacterium of the family Flavobacteriaceae, isolated from a culture of the green alga Ulva prolifera.</title>
        <authorList>
            <person name="Zhang Z."/>
        </authorList>
    </citation>
    <scope>NUCLEOTIDE SEQUENCE [LARGE SCALE GENOMIC DNA]</scope>
    <source>
        <strain evidence="5 6">CCMM003</strain>
    </source>
</reference>
<dbReference type="Gene3D" id="1.10.1130.10">
    <property type="entry name" value="Flavocytochrome C3, Chain A"/>
    <property type="match status" value="1"/>
</dbReference>
<dbReference type="CDD" id="cd08168">
    <property type="entry name" value="Cytochrom_C3"/>
    <property type="match status" value="1"/>
</dbReference>
<feature type="domain" description="Cytochrome c-552/4" evidence="4">
    <location>
        <begin position="187"/>
        <end position="228"/>
    </location>
</feature>
<gene>
    <name evidence="5" type="ORF">D7Z94_01200</name>
</gene>
<dbReference type="PANTHER" id="PTHR35038:SF8">
    <property type="entry name" value="C-TYPE POLYHEME CYTOCHROME OMCC"/>
    <property type="match status" value="1"/>
</dbReference>
<dbReference type="InterPro" id="IPR051829">
    <property type="entry name" value="Multiheme_Cytochr_ET"/>
</dbReference>
<protein>
    <recommendedName>
        <fullName evidence="7">Cytochrome c-552/4 domain-containing protein</fullName>
    </recommendedName>
</protein>
<sequence length="421" mass="47654">MSQNKFRNRFPSIPIFFLLIFILSLGIYLYFRTSLLSKSNYQEIKPLATHSNGQNYVGSEACKECHADIYKTHLETTHYQSSSLAGPTSVKGSFKEGKNLYRLNDSIQFKMLLEDSGIYQEAWNTNAQEKISRSKIDVVIGSGTKGQSYLSWDDDKLYQLQVSYFNPTDSWTNSPGIPMELMEQGRPANAKCLECHTTFAKNTALYGMGNSYDKSQIIYGIDCERCHGPSRKHVTFHKNNPEMSEARFVVSHDTLSQLQRLDACALCHSGVRMDIQPAFLFLTGDKLTDYSLPDSNVKDLKEVDVHGNQYDLLRASKCFKETERMDCTSCHNPHKSERGNVLSFNKKCMECHSMNSVFCNVDSSLSNQKNTNCIACHMPLVPSKSMFMQIGQDSLKVPVKVRTHLIDIYAQSSSETTDAKM</sequence>
<name>A0A3B0CH78_9FLAO</name>
<dbReference type="RefSeq" id="WP_120709687.1">
    <property type="nucleotide sequence ID" value="NZ_RBCJ01000001.1"/>
</dbReference>